<dbReference type="PANTHER" id="PTHR38683:SF1">
    <property type="entry name" value="CHORISMATE PYRUVATE-LYASE"/>
    <property type="match status" value="1"/>
</dbReference>
<comment type="subcellular location">
    <subcellularLocation>
        <location evidence="4">Cytoplasm</location>
    </subcellularLocation>
</comment>
<keyword evidence="6" id="KW-1185">Reference proteome</keyword>
<feature type="binding site" evidence="4">
    <location>
        <position position="74"/>
    </location>
    <ligand>
        <name>substrate</name>
    </ligand>
</feature>
<feature type="binding site" evidence="4">
    <location>
        <position position="169"/>
    </location>
    <ligand>
        <name>substrate</name>
    </ligand>
</feature>
<comment type="caution">
    <text evidence="4">Lacks conserved residue(s) required for the propagation of feature annotation.</text>
</comment>
<gene>
    <name evidence="4" type="primary">ubiC</name>
    <name evidence="5" type="ORF">QEZ41_09190</name>
</gene>
<keyword evidence="4" id="KW-0670">Pyruvate</keyword>
<comment type="similarity">
    <text evidence="4">Belongs to the UbiC family.</text>
</comment>
<organism evidence="5 6">
    <name type="scientific">Thiopseudomonas acetoxidans</name>
    <dbReference type="NCBI Taxonomy" id="3041622"/>
    <lineage>
        <taxon>Bacteria</taxon>
        <taxon>Pseudomonadati</taxon>
        <taxon>Pseudomonadota</taxon>
        <taxon>Gammaproteobacteria</taxon>
        <taxon>Pseudomonadales</taxon>
        <taxon>Pseudomonadaceae</taxon>
        <taxon>Thiopseudomonas</taxon>
    </lineage>
</organism>
<evidence type="ECO:0000313" key="6">
    <source>
        <dbReference type="Proteomes" id="UP001241056"/>
    </source>
</evidence>
<dbReference type="HAMAP" id="MF_01632">
    <property type="entry name" value="UbiC"/>
    <property type="match status" value="1"/>
</dbReference>
<dbReference type="Proteomes" id="UP001241056">
    <property type="component" value="Unassembled WGS sequence"/>
</dbReference>
<evidence type="ECO:0000256" key="2">
    <source>
        <dbReference type="ARBA" id="ARBA00022688"/>
    </source>
</evidence>
<protein>
    <recommendedName>
        <fullName evidence="4">Probable chorismate pyruvate-lyase</fullName>
        <shortName evidence="4">CL</shortName>
        <shortName evidence="4">CPL</shortName>
        <ecNumber evidence="4">4.1.3.40</ecNumber>
    </recommendedName>
</protein>
<comment type="function">
    <text evidence="4">Removes the pyruvyl group from chorismate, with concomitant aromatization of the ring, to provide 4-hydroxybenzoate (4HB) for the ubiquinone pathway.</text>
</comment>
<dbReference type="Pfam" id="PF04345">
    <property type="entry name" value="Chor_lyase"/>
    <property type="match status" value="1"/>
</dbReference>
<evidence type="ECO:0000256" key="4">
    <source>
        <dbReference type="HAMAP-Rule" id="MF_01632"/>
    </source>
</evidence>
<dbReference type="Gene3D" id="3.40.1410.10">
    <property type="entry name" value="Chorismate lyase-like"/>
    <property type="match status" value="1"/>
</dbReference>
<dbReference type="InterPro" id="IPR007440">
    <property type="entry name" value="Chorismate--pyruvate_lyase"/>
</dbReference>
<comment type="pathway">
    <text evidence="4">Cofactor biosynthesis; ubiquinone biosynthesis.</text>
</comment>
<keyword evidence="1 4" id="KW-0963">Cytoplasm</keyword>
<comment type="catalytic activity">
    <reaction evidence="4">
        <text>chorismate = 4-hydroxybenzoate + pyruvate</text>
        <dbReference type="Rhea" id="RHEA:16505"/>
        <dbReference type="ChEBI" id="CHEBI:15361"/>
        <dbReference type="ChEBI" id="CHEBI:17879"/>
        <dbReference type="ChEBI" id="CHEBI:29748"/>
        <dbReference type="EC" id="4.1.3.40"/>
    </reaction>
</comment>
<dbReference type="SUPFAM" id="SSF64288">
    <property type="entry name" value="Chorismate lyase-like"/>
    <property type="match status" value="1"/>
</dbReference>
<reference evidence="5 6" key="1">
    <citation type="submission" date="2023-06" db="EMBL/GenBank/DDBJ databases">
        <title>Thiopseudomonas sp. CY1220 draft genome sequence.</title>
        <authorList>
            <person name="Zhao G."/>
            <person name="An M."/>
        </authorList>
    </citation>
    <scope>NUCLEOTIDE SEQUENCE [LARGE SCALE GENOMIC DNA]</scope>
    <source>
        <strain evidence="5 6">CY1220</strain>
    </source>
</reference>
<evidence type="ECO:0000256" key="1">
    <source>
        <dbReference type="ARBA" id="ARBA00022490"/>
    </source>
</evidence>
<keyword evidence="3 4" id="KW-0456">Lyase</keyword>
<comment type="caution">
    <text evidence="5">The sequence shown here is derived from an EMBL/GenBank/DDBJ whole genome shotgun (WGS) entry which is preliminary data.</text>
</comment>
<feature type="binding site" evidence="4">
    <location>
        <position position="112"/>
    </location>
    <ligand>
        <name>substrate</name>
    </ligand>
</feature>
<accession>A0ABT7SQI0</accession>
<keyword evidence="2 4" id="KW-0831">Ubiquinone biosynthesis</keyword>
<dbReference type="PANTHER" id="PTHR38683">
    <property type="entry name" value="CHORISMATE PYRUVATE-LYASE"/>
    <property type="match status" value="1"/>
</dbReference>
<dbReference type="GO" id="GO:0008813">
    <property type="term" value="F:chorismate lyase activity"/>
    <property type="evidence" value="ECO:0007669"/>
    <property type="project" value="UniProtKB-EC"/>
</dbReference>
<dbReference type="EMBL" id="JAUCDY010000011">
    <property type="protein sequence ID" value="MDM7858445.1"/>
    <property type="molecule type" value="Genomic_DNA"/>
</dbReference>
<proteinExistence type="inferred from homology"/>
<name>A0ABT7SQI0_9GAMM</name>
<evidence type="ECO:0000256" key="3">
    <source>
        <dbReference type="ARBA" id="ARBA00023239"/>
    </source>
</evidence>
<dbReference type="InterPro" id="IPR028978">
    <property type="entry name" value="Chorismate_lyase_/UTRA_dom_sf"/>
</dbReference>
<evidence type="ECO:0000313" key="5">
    <source>
        <dbReference type="EMBL" id="MDM7858445.1"/>
    </source>
</evidence>
<sequence length="184" mass="20838">MSTPINTALTWHSQPQSEPLVNDWLFNQDSLTQRLIQLSHNNFSVLPLNEGWQRLRADECAALGCPEQSSGWVREVFLRGKQQPWVYARSVASQASLQESDFDLACLGTRSLGELLFSDQAFERGVIEICQLTPKILPDTLLPFTSDASTLWARRSCFSKEPLKILVAEAFLPAFWQHLATHKH</sequence>
<dbReference type="EC" id="4.1.3.40" evidence="4"/>